<evidence type="ECO:0000256" key="2">
    <source>
        <dbReference type="ARBA" id="ARBA00022737"/>
    </source>
</evidence>
<evidence type="ECO:0000256" key="3">
    <source>
        <dbReference type="ARBA" id="ARBA00023157"/>
    </source>
</evidence>
<reference evidence="8" key="2">
    <citation type="journal article" date="2007" name="PLoS Biol.">
        <title>Survey sequencing and comparative analysis of the elephant shark (Callorhinchus milii) genome.</title>
        <authorList>
            <person name="Venkatesh B."/>
            <person name="Kirkness E.F."/>
            <person name="Loh Y.H."/>
            <person name="Halpern A.L."/>
            <person name="Lee A.P."/>
            <person name="Johnson J."/>
            <person name="Dandona N."/>
            <person name="Viswanathan L.D."/>
            <person name="Tay A."/>
            <person name="Venter J.C."/>
            <person name="Strausberg R.L."/>
            <person name="Brenner S."/>
        </authorList>
    </citation>
    <scope>NUCLEOTIDE SEQUENCE [LARGE SCALE GENOMIC DNA]</scope>
</reference>
<accession>A0A4W3GYA1</accession>
<reference evidence="8" key="3">
    <citation type="journal article" date="2014" name="Nature">
        <title>Elephant shark genome provides unique insights into gnathostome evolution.</title>
        <authorList>
            <consortium name="International Elephant Shark Genome Sequencing Consortium"/>
            <person name="Venkatesh B."/>
            <person name="Lee A.P."/>
            <person name="Ravi V."/>
            <person name="Maurya A.K."/>
            <person name="Lian M.M."/>
            <person name="Swann J.B."/>
            <person name="Ohta Y."/>
            <person name="Flajnik M.F."/>
            <person name="Sutoh Y."/>
            <person name="Kasahara M."/>
            <person name="Hoon S."/>
            <person name="Gangu V."/>
            <person name="Roy S.W."/>
            <person name="Irimia M."/>
            <person name="Korzh V."/>
            <person name="Kondrychyn I."/>
            <person name="Lim Z.W."/>
            <person name="Tay B.H."/>
            <person name="Tohari S."/>
            <person name="Kong K.W."/>
            <person name="Ho S."/>
            <person name="Lorente-Galdos B."/>
            <person name="Quilez J."/>
            <person name="Marques-Bonet T."/>
            <person name="Raney B.J."/>
            <person name="Ingham P.W."/>
            <person name="Tay A."/>
            <person name="Hillier L.W."/>
            <person name="Minx P."/>
            <person name="Boehm T."/>
            <person name="Wilson R.K."/>
            <person name="Brenner S."/>
            <person name="Warren W.C."/>
        </authorList>
    </citation>
    <scope>NUCLEOTIDE SEQUENCE [LARGE SCALE GENOMIC DNA]</scope>
</reference>
<dbReference type="GeneTree" id="ENSGT00940000155638"/>
<dbReference type="Pfam" id="PF00052">
    <property type="entry name" value="Laminin_B"/>
    <property type="match status" value="1"/>
</dbReference>
<dbReference type="SMART" id="SM00281">
    <property type="entry name" value="LamB"/>
    <property type="match status" value="1"/>
</dbReference>
<keyword evidence="4" id="KW-0325">Glycoprotein</keyword>
<reference evidence="7" key="4">
    <citation type="submission" date="2025-08" db="UniProtKB">
        <authorList>
            <consortium name="Ensembl"/>
        </authorList>
    </citation>
    <scope>IDENTIFICATION</scope>
</reference>
<keyword evidence="2" id="KW-0677">Repeat</keyword>
<sequence>MKMNDWMLVTGKKQEIPVVYNQWSNTVVADTQELSNIIHDLYWLAPESYLGDKVSSYGGFLTYQIKSFGLPSEGMTLLESRPDVQLRGEKMTIEYFNSQNPIPDRVYHERVQLVEVRVTSCTLQQQQQDCIYRAPFTSGGRPKALDSWVGTRAGGKWSGGGKGGSEEGVESREGS</sequence>
<proteinExistence type="predicted"/>
<dbReference type="AlphaFoldDB" id="A0A4W3GYA1"/>
<dbReference type="Proteomes" id="UP000314986">
    <property type="component" value="Unassembled WGS sequence"/>
</dbReference>
<evidence type="ECO:0000259" key="6">
    <source>
        <dbReference type="PROSITE" id="PS51115"/>
    </source>
</evidence>
<feature type="region of interest" description="Disordered" evidence="5">
    <location>
        <begin position="149"/>
        <end position="175"/>
    </location>
</feature>
<name>A0A4W3GYA1_CALMI</name>
<feature type="domain" description="Laminin IV type A" evidence="6">
    <location>
        <begin position="1"/>
        <end position="175"/>
    </location>
</feature>
<evidence type="ECO:0000256" key="4">
    <source>
        <dbReference type="ARBA" id="ARBA00023180"/>
    </source>
</evidence>
<evidence type="ECO:0000313" key="8">
    <source>
        <dbReference type="Proteomes" id="UP000314986"/>
    </source>
</evidence>
<reference evidence="7" key="5">
    <citation type="submission" date="2025-09" db="UniProtKB">
        <authorList>
            <consortium name="Ensembl"/>
        </authorList>
    </citation>
    <scope>IDENTIFICATION</scope>
</reference>
<feature type="compositionally biased region" description="Gly residues" evidence="5">
    <location>
        <begin position="152"/>
        <end position="163"/>
    </location>
</feature>
<evidence type="ECO:0000313" key="7">
    <source>
        <dbReference type="Ensembl" id="ENSCMIP00000008015.1"/>
    </source>
</evidence>
<keyword evidence="1" id="KW-0732">Signal</keyword>
<keyword evidence="8" id="KW-1185">Reference proteome</keyword>
<reference evidence="8" key="1">
    <citation type="journal article" date="2006" name="Science">
        <title>Ancient noncoding elements conserved in the human genome.</title>
        <authorList>
            <person name="Venkatesh B."/>
            <person name="Kirkness E.F."/>
            <person name="Loh Y.H."/>
            <person name="Halpern A.L."/>
            <person name="Lee A.P."/>
            <person name="Johnson J."/>
            <person name="Dandona N."/>
            <person name="Viswanathan L.D."/>
            <person name="Tay A."/>
            <person name="Venter J.C."/>
            <person name="Strausberg R.L."/>
            <person name="Brenner S."/>
        </authorList>
    </citation>
    <scope>NUCLEOTIDE SEQUENCE [LARGE SCALE GENOMIC DNA]</scope>
</reference>
<keyword evidence="3" id="KW-1015">Disulfide bond</keyword>
<dbReference type="Ensembl" id="ENSCMIT00000008246.1">
    <property type="protein sequence ID" value="ENSCMIP00000008015.1"/>
    <property type="gene ID" value="ENSCMIG00000004320.1"/>
</dbReference>
<dbReference type="InParanoid" id="A0A4W3GYA1"/>
<evidence type="ECO:0000256" key="1">
    <source>
        <dbReference type="ARBA" id="ARBA00022729"/>
    </source>
</evidence>
<dbReference type="PROSITE" id="PS51115">
    <property type="entry name" value="LAMININ_IVA"/>
    <property type="match status" value="1"/>
</dbReference>
<dbReference type="InterPro" id="IPR000034">
    <property type="entry name" value="Laminin_IV"/>
</dbReference>
<dbReference type="STRING" id="7868.ENSCMIP00000008015"/>
<evidence type="ECO:0000256" key="5">
    <source>
        <dbReference type="SAM" id="MobiDB-lite"/>
    </source>
</evidence>
<organism evidence="7 8">
    <name type="scientific">Callorhinchus milii</name>
    <name type="common">Ghost shark</name>
    <dbReference type="NCBI Taxonomy" id="7868"/>
    <lineage>
        <taxon>Eukaryota</taxon>
        <taxon>Metazoa</taxon>
        <taxon>Chordata</taxon>
        <taxon>Craniata</taxon>
        <taxon>Vertebrata</taxon>
        <taxon>Chondrichthyes</taxon>
        <taxon>Holocephali</taxon>
        <taxon>Chimaeriformes</taxon>
        <taxon>Callorhinchidae</taxon>
        <taxon>Callorhinchus</taxon>
    </lineage>
</organism>
<protein>
    <recommendedName>
        <fullName evidence="6">Laminin IV type A domain-containing protein</fullName>
    </recommendedName>
</protein>